<reference evidence="2 3" key="2">
    <citation type="journal article" date="2019" name="G3 (Bethesda)">
        <title>Hybrid Assembly of the Genome of the Entomopathogenic Nematode Steinernema carpocapsae Identifies the X-Chromosome.</title>
        <authorList>
            <person name="Serra L."/>
            <person name="Macchietto M."/>
            <person name="Macias-Munoz A."/>
            <person name="McGill C.J."/>
            <person name="Rodriguez I.M."/>
            <person name="Rodriguez B."/>
            <person name="Murad R."/>
            <person name="Mortazavi A."/>
        </authorList>
    </citation>
    <scope>NUCLEOTIDE SEQUENCE [LARGE SCALE GENOMIC DNA]</scope>
    <source>
        <strain evidence="2 3">ALL</strain>
    </source>
</reference>
<dbReference type="EMBL" id="AZBU02000010">
    <property type="protein sequence ID" value="TKR62792.1"/>
    <property type="molecule type" value="Genomic_DNA"/>
</dbReference>
<accession>A0A4U5M2A8</accession>
<evidence type="ECO:0008006" key="4">
    <source>
        <dbReference type="Google" id="ProtNLM"/>
    </source>
</evidence>
<gene>
    <name evidence="2" type="ORF">L596_026709</name>
</gene>
<evidence type="ECO:0000313" key="2">
    <source>
        <dbReference type="EMBL" id="TKR62792.1"/>
    </source>
</evidence>
<proteinExistence type="predicted"/>
<feature type="chain" id="PRO_5020382438" description="Secreted protein" evidence="1">
    <location>
        <begin position="26"/>
        <end position="87"/>
    </location>
</feature>
<feature type="signal peptide" evidence="1">
    <location>
        <begin position="1"/>
        <end position="25"/>
    </location>
</feature>
<organism evidence="2 3">
    <name type="scientific">Steinernema carpocapsae</name>
    <name type="common">Entomopathogenic nematode</name>
    <dbReference type="NCBI Taxonomy" id="34508"/>
    <lineage>
        <taxon>Eukaryota</taxon>
        <taxon>Metazoa</taxon>
        <taxon>Ecdysozoa</taxon>
        <taxon>Nematoda</taxon>
        <taxon>Chromadorea</taxon>
        <taxon>Rhabditida</taxon>
        <taxon>Tylenchina</taxon>
        <taxon>Panagrolaimomorpha</taxon>
        <taxon>Strongyloidoidea</taxon>
        <taxon>Steinernematidae</taxon>
        <taxon>Steinernema</taxon>
    </lineage>
</organism>
<keyword evidence="1" id="KW-0732">Signal</keyword>
<name>A0A4U5M2A8_STECR</name>
<sequence>MAAFVSTFNTMLLTILLLTMPTVDGFYFFRSFHHRRVTSTLTTPVYETSRTAQKQQFSYASLLKQPILGFPTYRRQSTMKHKHMHRF</sequence>
<keyword evidence="3" id="KW-1185">Reference proteome</keyword>
<reference evidence="2 3" key="1">
    <citation type="journal article" date="2015" name="Genome Biol.">
        <title>Comparative genomics of Steinernema reveals deeply conserved gene regulatory networks.</title>
        <authorList>
            <person name="Dillman A.R."/>
            <person name="Macchietto M."/>
            <person name="Porter C.F."/>
            <person name="Rogers A."/>
            <person name="Williams B."/>
            <person name="Antoshechkin I."/>
            <person name="Lee M.M."/>
            <person name="Goodwin Z."/>
            <person name="Lu X."/>
            <person name="Lewis E.E."/>
            <person name="Goodrich-Blair H."/>
            <person name="Stock S.P."/>
            <person name="Adams B.J."/>
            <person name="Sternberg P.W."/>
            <person name="Mortazavi A."/>
        </authorList>
    </citation>
    <scope>NUCLEOTIDE SEQUENCE [LARGE SCALE GENOMIC DNA]</scope>
    <source>
        <strain evidence="2 3">ALL</strain>
    </source>
</reference>
<comment type="caution">
    <text evidence="2">The sequence shown here is derived from an EMBL/GenBank/DDBJ whole genome shotgun (WGS) entry which is preliminary data.</text>
</comment>
<dbReference type="AlphaFoldDB" id="A0A4U5M2A8"/>
<evidence type="ECO:0000256" key="1">
    <source>
        <dbReference type="SAM" id="SignalP"/>
    </source>
</evidence>
<protein>
    <recommendedName>
        <fullName evidence="4">Secreted protein</fullName>
    </recommendedName>
</protein>
<dbReference type="Proteomes" id="UP000298663">
    <property type="component" value="Unassembled WGS sequence"/>
</dbReference>
<evidence type="ECO:0000313" key="3">
    <source>
        <dbReference type="Proteomes" id="UP000298663"/>
    </source>
</evidence>